<proteinExistence type="inferred from homology"/>
<sequence>MVLIPKQLSKKNQKITSSVTLEITAKAKKMKEQGEDVISLSVGEPDFNTPENIRKAAFEAMESGKIGYTPASGLVQLKKTICEKLAKDNHLEYDVKNIVVSNGAKHSLFNSLQAICNPGDEVIVGVPYWVSYPNLIEMSDAIPVYVEMKECDGFKFTKTALENALTEKTKAIIINSPNNPTGTVFTKEDLQVIADFAVKNDLYVISDEIYEKLIYEGEHTSIASLGDKIKELTIVVNGMSKCYAMTGWRIGYSASSEKIASIMSNIQSHATSNPNTIAQYASIEGLKGPQDSVETMRKCFEERKNYIVKAINSIDGLSCRNPEGAFYVMVNIQNFTGKHYKEKQINNSFDFSEALLENEKVAVIPGIGFGQDGYIRLSYAASIEMIQKGIERIKKFVDYLN</sequence>
<dbReference type="SUPFAM" id="SSF53383">
    <property type="entry name" value="PLP-dependent transferases"/>
    <property type="match status" value="1"/>
</dbReference>
<comment type="caution">
    <text evidence="8">The sequence shown here is derived from an EMBL/GenBank/DDBJ whole genome shotgun (WGS) entry which is preliminary data.</text>
</comment>
<protein>
    <recommendedName>
        <fullName evidence="6">Aminotransferase</fullName>
        <ecNumber evidence="6">2.6.1.-</ecNumber>
    </recommendedName>
</protein>
<organism evidence="8 9">
    <name type="scientific">Lachnotalea glycerini</name>
    <dbReference type="NCBI Taxonomy" id="1763509"/>
    <lineage>
        <taxon>Bacteria</taxon>
        <taxon>Bacillati</taxon>
        <taxon>Bacillota</taxon>
        <taxon>Clostridia</taxon>
        <taxon>Lachnospirales</taxon>
        <taxon>Lachnospiraceae</taxon>
        <taxon>Lachnotalea</taxon>
    </lineage>
</organism>
<evidence type="ECO:0000256" key="6">
    <source>
        <dbReference type="RuleBase" id="RU000481"/>
    </source>
</evidence>
<reference evidence="8 9" key="1">
    <citation type="submission" date="2018-05" db="EMBL/GenBank/DDBJ databases">
        <title>Genomic Encyclopedia of Type Strains, Phase IV (KMG-IV): sequencing the most valuable type-strain genomes for metagenomic binning, comparative biology and taxonomic classification.</title>
        <authorList>
            <person name="Goeker M."/>
        </authorList>
    </citation>
    <scope>NUCLEOTIDE SEQUENCE [LARGE SCALE GENOMIC DNA]</scope>
    <source>
        <strain evidence="8 9">DSM 28816</strain>
    </source>
</reference>
<evidence type="ECO:0000259" key="7">
    <source>
        <dbReference type="Pfam" id="PF00155"/>
    </source>
</evidence>
<dbReference type="Gene3D" id="3.90.1150.10">
    <property type="entry name" value="Aspartate Aminotransferase, domain 1"/>
    <property type="match status" value="1"/>
</dbReference>
<comment type="similarity">
    <text evidence="2 6">Belongs to the class-I pyridoxal-phosphate-dependent aminotransferase family.</text>
</comment>
<dbReference type="InterPro" id="IPR015421">
    <property type="entry name" value="PyrdxlP-dep_Trfase_major"/>
</dbReference>
<dbReference type="Gene3D" id="3.40.640.10">
    <property type="entry name" value="Type I PLP-dependent aspartate aminotransferase-like (Major domain)"/>
    <property type="match status" value="1"/>
</dbReference>
<keyword evidence="3 6" id="KW-0032">Aminotransferase</keyword>
<evidence type="ECO:0000256" key="5">
    <source>
        <dbReference type="ARBA" id="ARBA00022898"/>
    </source>
</evidence>
<name>A0A318EIE9_9FIRM</name>
<feature type="domain" description="Aminotransferase class I/classII large" evidence="7">
    <location>
        <begin position="36"/>
        <end position="393"/>
    </location>
</feature>
<dbReference type="Pfam" id="PF00155">
    <property type="entry name" value="Aminotran_1_2"/>
    <property type="match status" value="1"/>
</dbReference>
<dbReference type="InterPro" id="IPR015424">
    <property type="entry name" value="PyrdxlP-dep_Trfase"/>
</dbReference>
<evidence type="ECO:0000313" key="8">
    <source>
        <dbReference type="EMBL" id="PXV86802.1"/>
    </source>
</evidence>
<dbReference type="RefSeq" id="WP_330410851.1">
    <property type="nucleotide sequence ID" value="NZ_NOKA02000058.1"/>
</dbReference>
<dbReference type="InterPro" id="IPR004839">
    <property type="entry name" value="Aminotransferase_I/II_large"/>
</dbReference>
<keyword evidence="5" id="KW-0663">Pyridoxal phosphate</keyword>
<dbReference type="PROSITE" id="PS00105">
    <property type="entry name" value="AA_TRANSFER_CLASS_1"/>
    <property type="match status" value="1"/>
</dbReference>
<dbReference type="AlphaFoldDB" id="A0A318EIE9"/>
<evidence type="ECO:0000313" key="9">
    <source>
        <dbReference type="Proteomes" id="UP000247523"/>
    </source>
</evidence>
<evidence type="ECO:0000256" key="4">
    <source>
        <dbReference type="ARBA" id="ARBA00022679"/>
    </source>
</evidence>
<comment type="cofactor">
    <cofactor evidence="1 6">
        <name>pyridoxal 5'-phosphate</name>
        <dbReference type="ChEBI" id="CHEBI:597326"/>
    </cofactor>
</comment>
<gene>
    <name evidence="8" type="ORF">C8E03_1111</name>
</gene>
<dbReference type="EMBL" id="QICS01000011">
    <property type="protein sequence ID" value="PXV86802.1"/>
    <property type="molecule type" value="Genomic_DNA"/>
</dbReference>
<accession>A0A318EIE9</accession>
<keyword evidence="4 6" id="KW-0808">Transferase</keyword>
<dbReference type="PANTHER" id="PTHR46383">
    <property type="entry name" value="ASPARTATE AMINOTRANSFERASE"/>
    <property type="match status" value="1"/>
</dbReference>
<dbReference type="GO" id="GO:0008483">
    <property type="term" value="F:transaminase activity"/>
    <property type="evidence" value="ECO:0007669"/>
    <property type="project" value="UniProtKB-KW"/>
</dbReference>
<dbReference type="InterPro" id="IPR015422">
    <property type="entry name" value="PyrdxlP-dep_Trfase_small"/>
</dbReference>
<dbReference type="Proteomes" id="UP000247523">
    <property type="component" value="Unassembled WGS sequence"/>
</dbReference>
<dbReference type="InterPro" id="IPR004838">
    <property type="entry name" value="NHTrfase_class1_PyrdxlP-BS"/>
</dbReference>
<dbReference type="InterPro" id="IPR050596">
    <property type="entry name" value="AspAT/PAT-like"/>
</dbReference>
<dbReference type="FunFam" id="3.40.640.10:FF:000033">
    <property type="entry name" value="Aspartate aminotransferase"/>
    <property type="match status" value="1"/>
</dbReference>
<dbReference type="EC" id="2.6.1.-" evidence="6"/>
<dbReference type="GO" id="GO:0006520">
    <property type="term" value="P:amino acid metabolic process"/>
    <property type="evidence" value="ECO:0007669"/>
    <property type="project" value="InterPro"/>
</dbReference>
<evidence type="ECO:0000256" key="1">
    <source>
        <dbReference type="ARBA" id="ARBA00001933"/>
    </source>
</evidence>
<evidence type="ECO:0000256" key="3">
    <source>
        <dbReference type="ARBA" id="ARBA00022576"/>
    </source>
</evidence>
<dbReference type="GO" id="GO:0030170">
    <property type="term" value="F:pyridoxal phosphate binding"/>
    <property type="evidence" value="ECO:0007669"/>
    <property type="project" value="InterPro"/>
</dbReference>
<dbReference type="PANTHER" id="PTHR46383:SF1">
    <property type="entry name" value="ASPARTATE AMINOTRANSFERASE"/>
    <property type="match status" value="1"/>
</dbReference>
<dbReference type="CDD" id="cd00609">
    <property type="entry name" value="AAT_like"/>
    <property type="match status" value="1"/>
</dbReference>
<evidence type="ECO:0000256" key="2">
    <source>
        <dbReference type="ARBA" id="ARBA00007441"/>
    </source>
</evidence>